<dbReference type="EMBL" id="JACXVP010000012">
    <property type="protein sequence ID" value="KAG5573885.1"/>
    <property type="molecule type" value="Genomic_DNA"/>
</dbReference>
<organism evidence="2 3">
    <name type="scientific">Solanum commersonii</name>
    <name type="common">Commerson's wild potato</name>
    <name type="synonym">Commerson's nightshade</name>
    <dbReference type="NCBI Taxonomy" id="4109"/>
    <lineage>
        <taxon>Eukaryota</taxon>
        <taxon>Viridiplantae</taxon>
        <taxon>Streptophyta</taxon>
        <taxon>Embryophyta</taxon>
        <taxon>Tracheophyta</taxon>
        <taxon>Spermatophyta</taxon>
        <taxon>Magnoliopsida</taxon>
        <taxon>eudicotyledons</taxon>
        <taxon>Gunneridae</taxon>
        <taxon>Pentapetalae</taxon>
        <taxon>asterids</taxon>
        <taxon>lamiids</taxon>
        <taxon>Solanales</taxon>
        <taxon>Solanaceae</taxon>
        <taxon>Solanoideae</taxon>
        <taxon>Solaneae</taxon>
        <taxon>Solanum</taxon>
    </lineage>
</organism>
<feature type="transmembrane region" description="Helical" evidence="1">
    <location>
        <begin position="76"/>
        <end position="101"/>
    </location>
</feature>
<evidence type="ECO:0000256" key="1">
    <source>
        <dbReference type="SAM" id="Phobius"/>
    </source>
</evidence>
<evidence type="ECO:0008006" key="4">
    <source>
        <dbReference type="Google" id="ProtNLM"/>
    </source>
</evidence>
<keyword evidence="3" id="KW-1185">Reference proteome</keyword>
<feature type="transmembrane region" description="Helical" evidence="1">
    <location>
        <begin position="122"/>
        <end position="145"/>
    </location>
</feature>
<sequence length="149" mass="16541">MLYKATLTLFILFIFLVGLFFPVASTRMTTTGIYDFFPSLVVDLNMGKYKPTGTIQDPGDNSTRVKTSGNLLVSELLLLFLPFSFFVQCLCSPHGVVYLAAKKHYFGVGGGSRRVISIVEKDGALLTLSTFTLIPRKVALIYFLLHFSL</sequence>
<comment type="caution">
    <text evidence="2">The sequence shown here is derived from an EMBL/GenBank/DDBJ whole genome shotgun (WGS) entry which is preliminary data.</text>
</comment>
<dbReference type="AlphaFoldDB" id="A0A9J5WEH1"/>
<dbReference type="OrthoDB" id="1745372at2759"/>
<evidence type="ECO:0000313" key="2">
    <source>
        <dbReference type="EMBL" id="KAG5573885.1"/>
    </source>
</evidence>
<reference evidence="2 3" key="1">
    <citation type="submission" date="2020-09" db="EMBL/GenBank/DDBJ databases">
        <title>De no assembly of potato wild relative species, Solanum commersonii.</title>
        <authorList>
            <person name="Cho K."/>
        </authorList>
    </citation>
    <scope>NUCLEOTIDE SEQUENCE [LARGE SCALE GENOMIC DNA]</scope>
    <source>
        <strain evidence="2">LZ3.2</strain>
        <tissue evidence="2">Leaf</tissue>
    </source>
</reference>
<dbReference type="Proteomes" id="UP000824120">
    <property type="component" value="Chromosome 12"/>
</dbReference>
<keyword evidence="1" id="KW-0472">Membrane</keyword>
<protein>
    <recommendedName>
        <fullName evidence="4">Transmembrane protein</fullName>
    </recommendedName>
</protein>
<keyword evidence="1" id="KW-1133">Transmembrane helix</keyword>
<evidence type="ECO:0000313" key="3">
    <source>
        <dbReference type="Proteomes" id="UP000824120"/>
    </source>
</evidence>
<proteinExistence type="predicted"/>
<accession>A0A9J5WEH1</accession>
<keyword evidence="1" id="KW-0812">Transmembrane</keyword>
<name>A0A9J5WEH1_SOLCO</name>
<gene>
    <name evidence="2" type="ORF">H5410_063651</name>
</gene>